<dbReference type="AlphaFoldDB" id="V5U1L3"/>
<proteinExistence type="predicted"/>
<accession>V5U1L3</accession>
<dbReference type="Proteomes" id="UP000018545">
    <property type="component" value="Chromosome"/>
</dbReference>
<gene>
    <name evidence="2" type="ORF">P262_03537</name>
</gene>
<name>V5U1L3_9ENTR</name>
<dbReference type="KEGG" id="csi:P262_03537"/>
<evidence type="ECO:0000313" key="3">
    <source>
        <dbReference type="Proteomes" id="UP000018545"/>
    </source>
</evidence>
<dbReference type="EMBL" id="CP006731">
    <property type="protein sequence ID" value="AHB70890.1"/>
    <property type="molecule type" value="Genomic_DNA"/>
</dbReference>
<feature type="transmembrane region" description="Helical" evidence="1">
    <location>
        <begin position="27"/>
        <end position="49"/>
    </location>
</feature>
<feature type="transmembrane region" description="Helical" evidence="1">
    <location>
        <begin position="152"/>
        <end position="173"/>
    </location>
</feature>
<keyword evidence="1" id="KW-0472">Membrane</keyword>
<sequence length="221" mass="25460">MTFSYESGYFRYFELPNELINVNLKTLITFGFIFLSFTFVIFIPFANLISKIIYERKKINQQTPINSTILTYIFMFIVFFLYIIVFHHVMSLLSTILQFLFLLTLVANDILIPLLFKRDLSLSQSIDENAKEQSQSNVLNLFAKATKTNFNIYLILFMIAISISHLLGGLVAMTSKLDLTCNGFVIYETQDSSVVVRLGDNKFKLISTDECLFEKNNLNKG</sequence>
<feature type="transmembrane region" description="Helical" evidence="1">
    <location>
        <begin position="96"/>
        <end position="116"/>
    </location>
</feature>
<evidence type="ECO:0000256" key="1">
    <source>
        <dbReference type="SAM" id="Phobius"/>
    </source>
</evidence>
<keyword evidence="1" id="KW-0812">Transmembrane</keyword>
<reference evidence="2 3" key="1">
    <citation type="journal article" date="2014" name="Genome Announc.">
        <title>Complete Genome Sequence of Cronobacter sakazakii Strain CMCC 45402.</title>
        <authorList>
            <person name="Zhao Z."/>
            <person name="Wang L."/>
            <person name="Wang B."/>
            <person name="Liang H."/>
            <person name="Ye Q."/>
            <person name="Zeng M."/>
        </authorList>
    </citation>
    <scope>NUCLEOTIDE SEQUENCE [LARGE SCALE GENOMIC DNA]</scope>
    <source>
        <strain evidence="3">45402</strain>
    </source>
</reference>
<keyword evidence="1" id="KW-1133">Transmembrane helix</keyword>
<dbReference type="HOGENOM" id="CLU_1248910_0_0_6"/>
<evidence type="ECO:0000313" key="2">
    <source>
        <dbReference type="EMBL" id="AHB70890.1"/>
    </source>
</evidence>
<organism evidence="2 3">
    <name type="scientific">Cronobacter malonaticus</name>
    <dbReference type="NCBI Taxonomy" id="413503"/>
    <lineage>
        <taxon>Bacteria</taxon>
        <taxon>Pseudomonadati</taxon>
        <taxon>Pseudomonadota</taxon>
        <taxon>Gammaproteobacteria</taxon>
        <taxon>Enterobacterales</taxon>
        <taxon>Enterobacteriaceae</taxon>
        <taxon>Cronobacter</taxon>
    </lineage>
</organism>
<protein>
    <submittedName>
        <fullName evidence="2">Uncharacterized protein</fullName>
    </submittedName>
</protein>
<feature type="transmembrane region" description="Helical" evidence="1">
    <location>
        <begin position="69"/>
        <end position="90"/>
    </location>
</feature>